<evidence type="ECO:0000256" key="6">
    <source>
        <dbReference type="RuleBase" id="RU365021"/>
    </source>
</evidence>
<reference evidence="7" key="1">
    <citation type="submission" date="2019-06" db="EMBL/GenBank/DDBJ databases">
        <title>Complete genome sequence of Methylogaea oryzae strain JCM16910.</title>
        <authorList>
            <person name="Asakawa S."/>
        </authorList>
    </citation>
    <scope>NUCLEOTIDE SEQUENCE</scope>
    <source>
        <strain evidence="7">E10</strain>
    </source>
</reference>
<dbReference type="GO" id="GO:0030244">
    <property type="term" value="P:cellulose biosynthetic process"/>
    <property type="evidence" value="ECO:0007669"/>
    <property type="project" value="UniProtKB-KW"/>
</dbReference>
<sequence>MTIRILLALLGLLIGQAVHAETLSLPLHKFTAAKNVDFRCYSTTHELQLPIPKRWKVRKATLRFSYVNSSALIKANSQLSVHVNGSAITQLPLDPLAPESAVKVDLPLELLQAGYNRLGFSIAQHYTLGCEFPCAPELWTQVKLGEAMLDLEYDWQPLPLAVSTIADLLFDPAIIPKGQVHMITEGVSGAAMTPAGIVASGVGLRFEYRPVDFSVSDQLRAGRDNILIGEKPFVEAFLRQQGITLDVSGPVLKIYHMPISAGAQGQNAGGPDKTHALVVVSGLNSEQLKLAAESFDVLSTPLPNSDEMQVSEFSMPEIQQYTGKDTLVPGEKYPFHKLGFDDVTIVGLSPQEKGFSFRLPSDFAISPNQHVDLDLDFAYAAGMATNSTLNLYLNGVFISSLLLDNVHGALITGYKVSVPTYLFRAGTNNLSFKTVLTPVHNDFCSFIQSEGLLVTLYKSSSLLFPQMPHRIELPRMDLFFVNAFPFTRWPDGFETTFLLTQPEYGVASTMMNLISLMSQKNGYPLFGIKVSTEPDEQISDELIVIGRTDTLPPAVQEHAPITLGEKLKIPYPVFKSADEASALAFSTQKSGIGQDKGLIMQMQSPYKEGRTAMVLTSPSYAGLARLGETLWDGGLQSATRGDLLLVDFDYDERRQQRYGDGWEVKAHSMDTGNHFTTGKSGAISTVDFYLTSYPWLYIIALTTVTLLLSLVIYLMLKRHRAKRLGTTE</sequence>
<keyword evidence="6" id="KW-0973">c-di-GMP</keyword>
<keyword evidence="3 6" id="KW-0812">Transmembrane</keyword>
<evidence type="ECO:0000256" key="5">
    <source>
        <dbReference type="ARBA" id="ARBA00023136"/>
    </source>
</evidence>
<dbReference type="Pfam" id="PF03170">
    <property type="entry name" value="BcsB"/>
    <property type="match status" value="1"/>
</dbReference>
<dbReference type="EMBL" id="AP019782">
    <property type="protein sequence ID" value="BBL70130.1"/>
    <property type="molecule type" value="Genomic_DNA"/>
</dbReference>
<keyword evidence="6" id="KW-0997">Cell inner membrane</keyword>
<dbReference type="GO" id="GO:0005886">
    <property type="term" value="C:plasma membrane"/>
    <property type="evidence" value="ECO:0007669"/>
    <property type="project" value="UniProtKB-SubCell"/>
</dbReference>
<dbReference type="UniPathway" id="UPA00694"/>
<evidence type="ECO:0000313" key="7">
    <source>
        <dbReference type="EMBL" id="BBL70130.1"/>
    </source>
</evidence>
<evidence type="ECO:0000256" key="2">
    <source>
        <dbReference type="ARBA" id="ARBA00022475"/>
    </source>
</evidence>
<dbReference type="KEGG" id="moz:MoryE10_07360"/>
<accession>A0A8D4VLQ7</accession>
<evidence type="ECO:0000256" key="3">
    <source>
        <dbReference type="ARBA" id="ARBA00022692"/>
    </source>
</evidence>
<keyword evidence="8" id="KW-1185">Reference proteome</keyword>
<protein>
    <recommendedName>
        <fullName evidence="6">Cyclic di-GMP-binding protein</fullName>
    </recommendedName>
    <alternativeName>
        <fullName evidence="6">Cellulose synthase regulatory subunit</fullName>
    </alternativeName>
</protein>
<comment type="subunit">
    <text evidence="6">Tightly associated with the cellulose synthase catalytic subunit.</text>
</comment>
<evidence type="ECO:0000256" key="1">
    <source>
        <dbReference type="ARBA" id="ARBA00004162"/>
    </source>
</evidence>
<comment type="subcellular location">
    <subcellularLocation>
        <location evidence="6">Cell inner membrane</location>
    </subcellularLocation>
    <subcellularLocation>
        <location evidence="1">Cell membrane</location>
        <topology evidence="1">Single-pass membrane protein</topology>
    </subcellularLocation>
</comment>
<feature type="transmembrane region" description="Helical" evidence="6">
    <location>
        <begin position="695"/>
        <end position="716"/>
    </location>
</feature>
<dbReference type="PANTHER" id="PTHR39083">
    <property type="entry name" value="CYCLIC DI-GMP-BINDING PROTEIN"/>
    <property type="match status" value="1"/>
</dbReference>
<feature type="signal peptide" evidence="6">
    <location>
        <begin position="1"/>
        <end position="20"/>
    </location>
</feature>
<keyword evidence="6" id="KW-0732">Signal</keyword>
<gene>
    <name evidence="7" type="ORF">MoryE10_07360</name>
</gene>
<dbReference type="GO" id="GO:0006011">
    <property type="term" value="P:UDP-alpha-D-glucose metabolic process"/>
    <property type="evidence" value="ECO:0007669"/>
    <property type="project" value="InterPro"/>
</dbReference>
<name>A0A8D4VLQ7_9GAMM</name>
<comment type="similarity">
    <text evidence="6">Belongs to the AcsB/BcsB family.</text>
</comment>
<feature type="chain" id="PRO_5034823571" description="Cyclic di-GMP-binding protein" evidence="6">
    <location>
        <begin position="21"/>
        <end position="728"/>
    </location>
</feature>
<keyword evidence="5 6" id="KW-0472">Membrane</keyword>
<evidence type="ECO:0000313" key="8">
    <source>
        <dbReference type="Proteomes" id="UP000824988"/>
    </source>
</evidence>
<proteinExistence type="inferred from homology"/>
<dbReference type="AlphaFoldDB" id="A0A8D4VLQ7"/>
<dbReference type="RefSeq" id="WP_221048245.1">
    <property type="nucleotide sequence ID" value="NZ_AP019782.1"/>
</dbReference>
<dbReference type="InterPro" id="IPR018513">
    <property type="entry name" value="Cell_synthase_bac"/>
</dbReference>
<keyword evidence="4 6" id="KW-1133">Transmembrane helix</keyword>
<evidence type="ECO:0000256" key="4">
    <source>
        <dbReference type="ARBA" id="ARBA00022989"/>
    </source>
</evidence>
<dbReference type="Proteomes" id="UP000824988">
    <property type="component" value="Chromosome"/>
</dbReference>
<keyword evidence="6" id="KW-0135">Cellulose biosynthesis</keyword>
<comment type="function">
    <text evidence="6">Binds the cellulose synthase activator, bis-(3'-5') cyclic diguanylic acid (c-di-GMP).</text>
</comment>
<dbReference type="PANTHER" id="PTHR39083:SF1">
    <property type="entry name" value="CYCLIC DI-GMP-BINDING PROTEIN"/>
    <property type="match status" value="1"/>
</dbReference>
<comment type="pathway">
    <text evidence="6">Glycan metabolism; bacterial cellulose biosynthesis.</text>
</comment>
<keyword evidence="2 6" id="KW-1003">Cell membrane</keyword>
<organism evidence="7 8">
    <name type="scientific">Methylogaea oryzae</name>
    <dbReference type="NCBI Taxonomy" id="1295382"/>
    <lineage>
        <taxon>Bacteria</taxon>
        <taxon>Pseudomonadati</taxon>
        <taxon>Pseudomonadota</taxon>
        <taxon>Gammaproteobacteria</taxon>
        <taxon>Methylococcales</taxon>
        <taxon>Methylococcaceae</taxon>
        <taxon>Methylogaea</taxon>
    </lineage>
</organism>